<keyword evidence="3 6" id="KW-0032">Aminotransferase</keyword>
<dbReference type="GO" id="GO:0030170">
    <property type="term" value="F:pyridoxal phosphate binding"/>
    <property type="evidence" value="ECO:0007669"/>
    <property type="project" value="InterPro"/>
</dbReference>
<comment type="similarity">
    <text evidence="2 6">Belongs to the class-I pyridoxal-phosphate-dependent aminotransferase family.</text>
</comment>
<dbReference type="GO" id="GO:0008483">
    <property type="term" value="F:transaminase activity"/>
    <property type="evidence" value="ECO:0007669"/>
    <property type="project" value="UniProtKB-KW"/>
</dbReference>
<organism evidence="8 9">
    <name type="scientific">Geothermobacter hydrogeniphilus</name>
    <dbReference type="NCBI Taxonomy" id="1969733"/>
    <lineage>
        <taxon>Bacteria</taxon>
        <taxon>Pseudomonadati</taxon>
        <taxon>Thermodesulfobacteriota</taxon>
        <taxon>Desulfuromonadia</taxon>
        <taxon>Desulfuromonadales</taxon>
        <taxon>Geothermobacteraceae</taxon>
        <taxon>Geothermobacter</taxon>
    </lineage>
</organism>
<dbReference type="GO" id="GO:0006520">
    <property type="term" value="P:amino acid metabolic process"/>
    <property type="evidence" value="ECO:0007669"/>
    <property type="project" value="InterPro"/>
</dbReference>
<evidence type="ECO:0000256" key="3">
    <source>
        <dbReference type="ARBA" id="ARBA00022576"/>
    </source>
</evidence>
<gene>
    <name evidence="8" type="ORF">C2E25_00345</name>
</gene>
<evidence type="ECO:0000256" key="4">
    <source>
        <dbReference type="ARBA" id="ARBA00022679"/>
    </source>
</evidence>
<evidence type="ECO:0000313" key="8">
    <source>
        <dbReference type="EMBL" id="PNU21715.1"/>
    </source>
</evidence>
<feature type="domain" description="Aminotransferase class I/classII large" evidence="7">
    <location>
        <begin position="37"/>
        <end position="377"/>
    </location>
</feature>
<evidence type="ECO:0000313" key="9">
    <source>
        <dbReference type="Proteomes" id="UP000236340"/>
    </source>
</evidence>
<dbReference type="OrthoDB" id="9804474at2"/>
<dbReference type="PROSITE" id="PS00105">
    <property type="entry name" value="AA_TRANSFER_CLASS_1"/>
    <property type="match status" value="1"/>
</dbReference>
<dbReference type="InterPro" id="IPR004839">
    <property type="entry name" value="Aminotransferase_I/II_large"/>
</dbReference>
<dbReference type="EC" id="2.6.1.-" evidence="6"/>
<dbReference type="InterPro" id="IPR015421">
    <property type="entry name" value="PyrdxlP-dep_Trfase_major"/>
</dbReference>
<protein>
    <recommendedName>
        <fullName evidence="6">Aminotransferase</fullName>
        <ecNumber evidence="6">2.6.1.-</ecNumber>
    </recommendedName>
</protein>
<dbReference type="InterPro" id="IPR004838">
    <property type="entry name" value="NHTrfase_class1_PyrdxlP-BS"/>
</dbReference>
<dbReference type="InterPro" id="IPR015424">
    <property type="entry name" value="PyrdxlP-dep_Trfase"/>
</dbReference>
<evidence type="ECO:0000256" key="2">
    <source>
        <dbReference type="ARBA" id="ARBA00007441"/>
    </source>
</evidence>
<dbReference type="Gene3D" id="3.40.640.10">
    <property type="entry name" value="Type I PLP-dependent aspartate aminotransferase-like (Major domain)"/>
    <property type="match status" value="1"/>
</dbReference>
<evidence type="ECO:0000256" key="6">
    <source>
        <dbReference type="RuleBase" id="RU000481"/>
    </source>
</evidence>
<evidence type="ECO:0000256" key="5">
    <source>
        <dbReference type="ARBA" id="ARBA00022898"/>
    </source>
</evidence>
<dbReference type="Pfam" id="PF00155">
    <property type="entry name" value="Aminotran_1_2"/>
    <property type="match status" value="1"/>
</dbReference>
<dbReference type="PANTHER" id="PTHR46383">
    <property type="entry name" value="ASPARTATE AMINOTRANSFERASE"/>
    <property type="match status" value="1"/>
</dbReference>
<evidence type="ECO:0000259" key="7">
    <source>
        <dbReference type="Pfam" id="PF00155"/>
    </source>
</evidence>
<dbReference type="CDD" id="cd00609">
    <property type="entry name" value="AAT_like"/>
    <property type="match status" value="1"/>
</dbReference>
<keyword evidence="5" id="KW-0663">Pyridoxal phosphate</keyword>
<evidence type="ECO:0000256" key="1">
    <source>
        <dbReference type="ARBA" id="ARBA00001933"/>
    </source>
</evidence>
<dbReference type="AlphaFoldDB" id="A0A2K2HEJ4"/>
<dbReference type="RefSeq" id="WP_103113829.1">
    <property type="nucleotide sequence ID" value="NZ_PPFX01000001.1"/>
</dbReference>
<name>A0A2K2HEJ4_9BACT</name>
<accession>A0A2K2HEJ4</accession>
<dbReference type="PANTHER" id="PTHR46383:SF2">
    <property type="entry name" value="AMINOTRANSFERASE"/>
    <property type="match status" value="1"/>
</dbReference>
<comment type="cofactor">
    <cofactor evidence="1 6">
        <name>pyridoxal 5'-phosphate</name>
        <dbReference type="ChEBI" id="CHEBI:597326"/>
    </cofactor>
</comment>
<dbReference type="Proteomes" id="UP000236340">
    <property type="component" value="Unassembled WGS sequence"/>
</dbReference>
<dbReference type="EMBL" id="PPFX01000001">
    <property type="protein sequence ID" value="PNU21715.1"/>
    <property type="molecule type" value="Genomic_DNA"/>
</dbReference>
<sequence>MNRHRQIPLSKRSRQVTPFLAMEVMERARKLQAAGREVIYLCLGEPDFATPQPVVEAVVEAVRGGDTGYTHSLGRLDLREEIAAHYQQRYGVDVDPEQVLVSAGTSPLMLLLFAALLDPGDEVILPDPSYACYPNFITFFEGLPRYLKTRPEDAFQPRPEVVRAAITDRTRALLINSPSNPAGSVMPPAWLEQLAELSVPVVSDEIYHGLTYQGEERSILEYSSEAFVLGGFSKTYAMTGWRLGYLIAPRSCVRTLQSLHQNFLISANNFVQAAGIAALRHCGDDVERMRTAYDARRRHLLGRLPELGLGVERDPVAAFYVLADARHISGDSKALALELLEQTGVALTPGVDFGAAAEGFLRFSYANSIANIDRAIELLKDCFGRRGWLP</sequence>
<dbReference type="SUPFAM" id="SSF53383">
    <property type="entry name" value="PLP-dependent transferases"/>
    <property type="match status" value="1"/>
</dbReference>
<keyword evidence="4 6" id="KW-0808">Transferase</keyword>
<dbReference type="InterPro" id="IPR050596">
    <property type="entry name" value="AspAT/PAT-like"/>
</dbReference>
<proteinExistence type="inferred from homology"/>
<reference evidence="8 9" key="1">
    <citation type="journal article" date="2018" name="Genome Announc.">
        <title>Genome Sequence of Geothermobacter sp. HR-1 Iron Reducer from the Loihi Seamount.</title>
        <authorList>
            <person name="Smith H."/>
            <person name="Abuyen K."/>
            <person name="Tremblay J."/>
            <person name="Savalia P."/>
            <person name="Perez-Rodriguez I."/>
            <person name="Emerson D."/>
            <person name="Tully B."/>
            <person name="Amend J."/>
        </authorList>
    </citation>
    <scope>NUCLEOTIDE SEQUENCE [LARGE SCALE GENOMIC DNA]</scope>
    <source>
        <strain evidence="8 9">HR-1</strain>
    </source>
</reference>
<comment type="caution">
    <text evidence="8">The sequence shown here is derived from an EMBL/GenBank/DDBJ whole genome shotgun (WGS) entry which is preliminary data.</text>
</comment>